<accession>F0ZLD5</accession>
<proteinExistence type="predicted"/>
<protein>
    <submittedName>
        <fullName evidence="1">Uncharacterized protein</fullName>
    </submittedName>
</protein>
<evidence type="ECO:0000313" key="1">
    <source>
        <dbReference type="EMBL" id="EGC35250.1"/>
    </source>
</evidence>
<dbReference type="EMBL" id="GL871066">
    <property type="protein sequence ID" value="EGC35250.1"/>
    <property type="molecule type" value="Genomic_DNA"/>
</dbReference>
<dbReference type="VEuPathDB" id="AmoebaDB:DICPUDRAFT_152445"/>
<sequence length="66" mass="7974">MNFDTQYNNNSNIKKDYADIAFDTDEGYDYDPNKIIYDQDPGFTEKMMELKREDVNDQITKYRIFN</sequence>
<name>F0ZLD5_DICPU</name>
<dbReference type="RefSeq" id="XP_003288237.1">
    <property type="nucleotide sequence ID" value="XM_003288189.1"/>
</dbReference>
<dbReference type="GeneID" id="10501654"/>
<dbReference type="AlphaFoldDB" id="F0ZLD5"/>
<evidence type="ECO:0000313" key="2">
    <source>
        <dbReference type="Proteomes" id="UP000001064"/>
    </source>
</evidence>
<dbReference type="Proteomes" id="UP000001064">
    <property type="component" value="Unassembled WGS sequence"/>
</dbReference>
<reference evidence="2" key="1">
    <citation type="journal article" date="2011" name="Genome Biol.">
        <title>Comparative genomics of the social amoebae Dictyostelium discoideum and Dictyostelium purpureum.</title>
        <authorList>
            <consortium name="US DOE Joint Genome Institute (JGI-PGF)"/>
            <person name="Sucgang R."/>
            <person name="Kuo A."/>
            <person name="Tian X."/>
            <person name="Salerno W."/>
            <person name="Parikh A."/>
            <person name="Feasley C.L."/>
            <person name="Dalin E."/>
            <person name="Tu H."/>
            <person name="Huang E."/>
            <person name="Barry K."/>
            <person name="Lindquist E."/>
            <person name="Shapiro H."/>
            <person name="Bruce D."/>
            <person name="Schmutz J."/>
            <person name="Salamov A."/>
            <person name="Fey P."/>
            <person name="Gaudet P."/>
            <person name="Anjard C."/>
            <person name="Babu M.M."/>
            <person name="Basu S."/>
            <person name="Bushmanova Y."/>
            <person name="van der Wel H."/>
            <person name="Katoh-Kurasawa M."/>
            <person name="Dinh C."/>
            <person name="Coutinho P.M."/>
            <person name="Saito T."/>
            <person name="Elias M."/>
            <person name="Schaap P."/>
            <person name="Kay R.R."/>
            <person name="Henrissat B."/>
            <person name="Eichinger L."/>
            <person name="Rivero F."/>
            <person name="Putnam N.H."/>
            <person name="West C.M."/>
            <person name="Loomis W.F."/>
            <person name="Chisholm R.L."/>
            <person name="Shaulsky G."/>
            <person name="Strassmann J.E."/>
            <person name="Queller D.C."/>
            <person name="Kuspa A."/>
            <person name="Grigoriev I.V."/>
        </authorList>
    </citation>
    <scope>NUCLEOTIDE SEQUENCE [LARGE SCALE GENOMIC DNA]</scope>
    <source>
        <strain evidence="2">QSDP1</strain>
    </source>
</reference>
<dbReference type="KEGG" id="dpp:DICPUDRAFT_152445"/>
<organism evidence="1 2">
    <name type="scientific">Dictyostelium purpureum</name>
    <name type="common">Slime mold</name>
    <dbReference type="NCBI Taxonomy" id="5786"/>
    <lineage>
        <taxon>Eukaryota</taxon>
        <taxon>Amoebozoa</taxon>
        <taxon>Evosea</taxon>
        <taxon>Eumycetozoa</taxon>
        <taxon>Dictyostelia</taxon>
        <taxon>Dictyosteliales</taxon>
        <taxon>Dictyosteliaceae</taxon>
        <taxon>Dictyostelium</taxon>
    </lineage>
</organism>
<gene>
    <name evidence="1" type="ORF">DICPUDRAFT_152445</name>
</gene>
<keyword evidence="2" id="KW-1185">Reference proteome</keyword>
<dbReference type="InParanoid" id="F0ZLD5"/>